<feature type="domain" description="G" evidence="1">
    <location>
        <begin position="165"/>
        <end position="221"/>
    </location>
</feature>
<organism evidence="3 4">
    <name type="scientific">Pseudoleptotrichia goodfellowii</name>
    <dbReference type="NCBI Taxonomy" id="157692"/>
    <lineage>
        <taxon>Bacteria</taxon>
        <taxon>Fusobacteriati</taxon>
        <taxon>Fusobacteriota</taxon>
        <taxon>Fusobacteriia</taxon>
        <taxon>Fusobacteriales</taxon>
        <taxon>Leptotrichiaceae</taxon>
        <taxon>Pseudoleptotrichia</taxon>
    </lineage>
</organism>
<gene>
    <name evidence="3" type="ORF">JCM16774_1562</name>
</gene>
<dbReference type="Gene3D" id="3.40.50.300">
    <property type="entry name" value="P-loop containing nucleotide triphosphate hydrolases"/>
    <property type="match status" value="1"/>
</dbReference>
<dbReference type="InterPro" id="IPR006073">
    <property type="entry name" value="GTP-bd"/>
</dbReference>
<dbReference type="OrthoDB" id="9773841at2"/>
<dbReference type="PANTHER" id="PTHR46434">
    <property type="entry name" value="GENETIC INTERACTOR OF PROHIBITINS 3, MITOCHONDRIAL"/>
    <property type="match status" value="1"/>
</dbReference>
<dbReference type="STRING" id="714315.GCA_000516535_01568"/>
<dbReference type="Pfam" id="PF01926">
    <property type="entry name" value="MMR_HSR1"/>
    <property type="match status" value="1"/>
</dbReference>
<evidence type="ECO:0000313" key="3">
    <source>
        <dbReference type="EMBL" id="BBM36618.1"/>
    </source>
</evidence>
<reference evidence="3 4" key="1">
    <citation type="submission" date="2019-07" db="EMBL/GenBank/DDBJ databases">
        <title>Complete Genome Sequence of Leptotrichia goodfellowii Strain JCM 16774.</title>
        <authorList>
            <person name="Watanabe S."/>
            <person name="Cui L."/>
        </authorList>
    </citation>
    <scope>NUCLEOTIDE SEQUENCE [LARGE SCALE GENOMIC DNA]</scope>
    <source>
        <strain evidence="3 4">JCM16774</strain>
    </source>
</reference>
<dbReference type="PANTHER" id="PTHR46434:SF1">
    <property type="entry name" value="GENETIC INTERACTOR OF PROHIBITINS 3, MITOCHONDRIAL"/>
    <property type="match status" value="1"/>
</dbReference>
<evidence type="ECO:0000259" key="2">
    <source>
        <dbReference type="Pfam" id="PF21516"/>
    </source>
</evidence>
<dbReference type="CDD" id="cd01855">
    <property type="entry name" value="YqeH"/>
    <property type="match status" value="1"/>
</dbReference>
<proteinExistence type="predicted"/>
<dbReference type="SUPFAM" id="SSF52540">
    <property type="entry name" value="P-loop containing nucleoside triphosphate hydrolases"/>
    <property type="match status" value="1"/>
</dbReference>
<dbReference type="InterPro" id="IPR019988">
    <property type="entry name" value="GTP-bd_ribosome_bgen_YqeH"/>
</dbReference>
<evidence type="ECO:0000259" key="1">
    <source>
        <dbReference type="Pfam" id="PF01926"/>
    </source>
</evidence>
<protein>
    <submittedName>
        <fullName evidence="3">HSR1-like GTP-binding protein</fullName>
    </submittedName>
</protein>
<dbReference type="InterPro" id="IPR048422">
    <property type="entry name" value="NOA1/YqeH-like_C"/>
</dbReference>
<dbReference type="GO" id="GO:0005525">
    <property type="term" value="F:GTP binding"/>
    <property type="evidence" value="ECO:0007669"/>
    <property type="project" value="InterPro"/>
</dbReference>
<dbReference type="InterPro" id="IPR050896">
    <property type="entry name" value="Mito_lipid_metab_GTPase"/>
</dbReference>
<feature type="domain" description="NOA1/YqeH-like C-terminal" evidence="2">
    <location>
        <begin position="280"/>
        <end position="369"/>
    </location>
</feature>
<dbReference type="NCBIfam" id="TIGR03597">
    <property type="entry name" value="GTPase_YqeH"/>
    <property type="match status" value="1"/>
</dbReference>
<dbReference type="KEGG" id="lgo:JCM16774_1562"/>
<accession>A0A510JBC2</accession>
<dbReference type="Pfam" id="PF21516">
    <property type="entry name" value="YqeH-like_C"/>
    <property type="match status" value="1"/>
</dbReference>
<dbReference type="InterPro" id="IPR027417">
    <property type="entry name" value="P-loop_NTPase"/>
</dbReference>
<dbReference type="AlphaFoldDB" id="A0A510JBC2"/>
<dbReference type="Proteomes" id="UP000321606">
    <property type="component" value="Chromosome"/>
</dbReference>
<name>A0A510JBC2_9FUSO</name>
<dbReference type="EMBL" id="AP019822">
    <property type="protein sequence ID" value="BBM36618.1"/>
    <property type="molecule type" value="Genomic_DNA"/>
</dbReference>
<evidence type="ECO:0000313" key="4">
    <source>
        <dbReference type="Proteomes" id="UP000321606"/>
    </source>
</evidence>
<sequence length="376" mass="43172">MISKKCTGCGIELQFEDKNREGYVPEEKFITEEDLLCQRCYKIKNYGQNIGNNLKKEDYSKEVANSVKKSDIILPIFDIIDFEGSFTEEILDYLRDYRSIILINKIDLLPDFVHPTEIANWVKERLMEEDIIPDDIGFLSAKSKYGVNGIIRKINNLFPDKKVRAVILGASNVGKSSVINLLLGKNKITTSKYSGTTLKSINNKIPKTDITIIDTPGLIPEGRISDLISVESGLKLVPSGEISRKTFKPEENRVFMFDAFCRFKILETENSDGEKYKPIFSVYSSKNVKFHLTKEDRVEELLKGDFFELMKKEEKENYLENKFVTYNTEIQENEDLVIAGLGWINVKRGPLNIELTVPEYAKVIVRPSLFRGRKYK</sequence>